<feature type="binding site" evidence="15">
    <location>
        <position position="13"/>
    </location>
    <ligand>
        <name>substrate</name>
    </ligand>
</feature>
<evidence type="ECO:0000256" key="8">
    <source>
        <dbReference type="ARBA" id="ARBA00023145"/>
    </source>
</evidence>
<comment type="cofactor">
    <cofactor evidence="13">
        <name>pyruvate</name>
        <dbReference type="ChEBI" id="CHEBI:15361"/>
    </cofactor>
    <text evidence="13">Binds 1 pyruvoyl group covalently per subunit.</text>
</comment>
<comment type="catalytic activity">
    <reaction evidence="12 13">
        <text>S-adenosyl-L-methionine + H(+) = S-adenosyl 3-(methylsulfanyl)propylamine + CO2</text>
        <dbReference type="Rhea" id="RHEA:15981"/>
        <dbReference type="ChEBI" id="CHEBI:15378"/>
        <dbReference type="ChEBI" id="CHEBI:16526"/>
        <dbReference type="ChEBI" id="CHEBI:57443"/>
        <dbReference type="ChEBI" id="CHEBI:59789"/>
        <dbReference type="EC" id="4.1.1.50"/>
    </reaction>
</comment>
<keyword evidence="3 13" id="KW-0949">S-adenosyl-L-methionine</keyword>
<evidence type="ECO:0000256" key="15">
    <source>
        <dbReference type="PIRSR" id="PIRSR001355-2"/>
    </source>
</evidence>
<keyword evidence="4 13" id="KW-0210">Decarboxylase</keyword>
<evidence type="ECO:0000256" key="10">
    <source>
        <dbReference type="ARBA" id="ARBA00023270"/>
    </source>
</evidence>
<evidence type="ECO:0000256" key="3">
    <source>
        <dbReference type="ARBA" id="ARBA00022691"/>
    </source>
</evidence>
<feature type="active site" description="Proton donor; for catalytic activity" evidence="14">
    <location>
        <position position="86"/>
    </location>
</feature>
<gene>
    <name evidence="20" type="ORF">g.26882</name>
    <name evidence="19" type="ORF">g.26883</name>
</gene>
<keyword evidence="6 13" id="KW-0745">Spermidine biosynthesis</keyword>
<evidence type="ECO:0000256" key="5">
    <source>
        <dbReference type="ARBA" id="ARBA00022813"/>
    </source>
</evidence>
<dbReference type="GO" id="GO:0006597">
    <property type="term" value="P:spermine biosynthetic process"/>
    <property type="evidence" value="ECO:0007669"/>
    <property type="project" value="InterPro"/>
</dbReference>
<dbReference type="PANTHER" id="PTHR11570:SF0">
    <property type="entry name" value="S-ADENOSYLMETHIONINE DECARBOXYLASE PROENZYME"/>
    <property type="match status" value="1"/>
</dbReference>
<dbReference type="GO" id="GO:0004014">
    <property type="term" value="F:adenosylmethionine decarboxylase activity"/>
    <property type="evidence" value="ECO:0007669"/>
    <property type="project" value="UniProtKB-EC"/>
</dbReference>
<comment type="similarity">
    <text evidence="2 13">Belongs to the eukaryotic AdoMetDC family.</text>
</comment>
<evidence type="ECO:0000256" key="14">
    <source>
        <dbReference type="PIRSR" id="PIRSR001355-1"/>
    </source>
</evidence>
<evidence type="ECO:0000256" key="1">
    <source>
        <dbReference type="ARBA" id="ARBA00004911"/>
    </source>
</evidence>
<proteinExistence type="inferred from homology"/>
<dbReference type="AlphaFoldDB" id="A0A1B6EP53"/>
<dbReference type="EMBL" id="GECZ01030062">
    <property type="protein sequence ID" value="JAS39707.1"/>
    <property type="molecule type" value="Transcribed_RNA"/>
</dbReference>
<evidence type="ECO:0000313" key="19">
    <source>
        <dbReference type="EMBL" id="JAS39707.1"/>
    </source>
</evidence>
<dbReference type="GO" id="GO:0005829">
    <property type="term" value="C:cytosol"/>
    <property type="evidence" value="ECO:0007669"/>
    <property type="project" value="TreeGrafter"/>
</dbReference>
<dbReference type="InterPro" id="IPR018166">
    <property type="entry name" value="S-AdoMet_deCO2ase_CS"/>
</dbReference>
<dbReference type="EC" id="4.1.1.50" evidence="13"/>
<evidence type="ECO:0000256" key="7">
    <source>
        <dbReference type="ARBA" id="ARBA00023115"/>
    </source>
</evidence>
<feature type="active site" description="Schiff-base intermediate with substrate; via pyruvic acid" evidence="14">
    <location>
        <position position="72"/>
    </location>
</feature>
<reference evidence="19" key="1">
    <citation type="submission" date="2015-11" db="EMBL/GenBank/DDBJ databases">
        <title>De novo transcriptome assembly of four potential Pierce s Disease insect vectors from Arizona vineyards.</title>
        <authorList>
            <person name="Tassone E.E."/>
        </authorList>
    </citation>
    <scope>NUCLEOTIDE SEQUENCE</scope>
</reference>
<evidence type="ECO:0000256" key="6">
    <source>
        <dbReference type="ARBA" id="ARBA00023066"/>
    </source>
</evidence>
<name>A0A1B6EP53_9HEMI</name>
<feature type="active site" description="Proton acceptor; for processing activity" evidence="14">
    <location>
        <position position="247"/>
    </location>
</feature>
<feature type="binding site" evidence="15">
    <location>
        <position position="227"/>
    </location>
    <ligand>
        <name>substrate</name>
    </ligand>
</feature>
<dbReference type="GO" id="GO:0008295">
    <property type="term" value="P:spermidine biosynthetic process"/>
    <property type="evidence" value="ECO:0007669"/>
    <property type="project" value="UniProtKB-KW"/>
</dbReference>
<feature type="site" description="Cleavage (non-hydrolytic); by autolysis" evidence="17">
    <location>
        <begin position="71"/>
        <end position="72"/>
    </location>
</feature>
<evidence type="ECO:0000256" key="16">
    <source>
        <dbReference type="PIRSR" id="PIRSR001355-3"/>
    </source>
</evidence>
<accession>A0A1B6EP53</accession>
<keyword evidence="9 13" id="KW-0456">Lyase</keyword>
<keyword evidence="8 13" id="KW-0865">Zymogen</keyword>
<dbReference type="NCBIfam" id="TIGR00535">
    <property type="entry name" value="SAM_DCase"/>
    <property type="match status" value="1"/>
</dbReference>
<feature type="chain" id="PRO_5013989866" description="S-adenosylmethionine decarboxylase alpha chain" evidence="18">
    <location>
        <begin position="72"/>
        <end position="338"/>
    </location>
</feature>
<feature type="chain" id="PRO_5013989867" description="S-adenosylmethionine decarboxylase beta chain" evidence="18">
    <location>
        <begin position="1"/>
        <end position="71"/>
    </location>
</feature>
<keyword evidence="10 13" id="KW-0704">Schiff base</keyword>
<evidence type="ECO:0000313" key="20">
    <source>
        <dbReference type="EMBL" id="JAS55154.1"/>
    </source>
</evidence>
<evidence type="ECO:0000256" key="12">
    <source>
        <dbReference type="ARBA" id="ARBA00048112"/>
    </source>
</evidence>
<dbReference type="PIRSF" id="PIRSF001355">
    <property type="entry name" value="S-AdenosylMet_decarboxylase"/>
    <property type="match status" value="1"/>
</dbReference>
<organism evidence="19">
    <name type="scientific">Cuerna arida</name>
    <dbReference type="NCBI Taxonomy" id="1464854"/>
    <lineage>
        <taxon>Eukaryota</taxon>
        <taxon>Metazoa</taxon>
        <taxon>Ecdysozoa</taxon>
        <taxon>Arthropoda</taxon>
        <taxon>Hexapoda</taxon>
        <taxon>Insecta</taxon>
        <taxon>Pterygota</taxon>
        <taxon>Neoptera</taxon>
        <taxon>Paraneoptera</taxon>
        <taxon>Hemiptera</taxon>
        <taxon>Auchenorrhyncha</taxon>
        <taxon>Membracoidea</taxon>
        <taxon>Cicadellidae</taxon>
        <taxon>Cicadellinae</taxon>
        <taxon>Proconiini</taxon>
        <taxon>Cuerna</taxon>
    </lineage>
</organism>
<dbReference type="SUPFAM" id="SSF56276">
    <property type="entry name" value="S-adenosylmethionine decarboxylase"/>
    <property type="match status" value="1"/>
</dbReference>
<evidence type="ECO:0000256" key="11">
    <source>
        <dbReference type="ARBA" id="ARBA00023317"/>
    </source>
</evidence>
<dbReference type="Pfam" id="PF01536">
    <property type="entry name" value="SAM_decarbox"/>
    <property type="match status" value="1"/>
</dbReference>
<evidence type="ECO:0000256" key="17">
    <source>
        <dbReference type="PIRSR" id="PIRSR001355-4"/>
    </source>
</evidence>
<feature type="active site" description="Proton acceptor; for processing activity" evidence="14">
    <location>
        <position position="233"/>
    </location>
</feature>
<keyword evidence="11 13" id="KW-0670">Pyruvate</keyword>
<dbReference type="PROSITE" id="PS01336">
    <property type="entry name" value="ADOMETDC"/>
    <property type="match status" value="1"/>
</dbReference>
<keyword evidence="7 13" id="KW-0620">Polyamine biosynthesis</keyword>
<sequence>MASSEVNDSVQYFEGVEKLLEIWFTKTDGNDKQCDLRKIPRLKLESLLKIVHCEVISFSSNDQVDAYVLSESSMFVAQRRFILKTCGTTTPLQCLTPLMLLVEEYAGFDQVEDVFYSRKNFKRPDLQKNPHRSFEMEVDLLDSFFANGGTAYCLGSPARDCWYLYTLNPPNPHPRQPDQTLEVLMTDLDPDVMTIFTQEGSSSAAEATQRSGIDLIIPQMAIDDFLFEPCGYSMNGLAKNGCYMTIHITPEKDFSYVSFETNMPQVSYQQLIERVVNTFRPGKVVITVFANKESVAAEFPKAAQQLTTVGEELRRHDFQYCRLHNYDLTFAFYSKFPS</sequence>
<protein>
    <recommendedName>
        <fullName evidence="13">S-adenosylmethionine decarboxylase proenzyme</fullName>
        <ecNumber evidence="13">4.1.1.50</ecNumber>
    </recommendedName>
</protein>
<keyword evidence="5 17" id="KW-0068">Autocatalytic cleavage</keyword>
<feature type="binding site" evidence="15">
    <location>
        <position position="251"/>
    </location>
    <ligand>
        <name>substrate</name>
    </ligand>
</feature>
<feature type="binding site" evidence="15">
    <location>
        <position position="71"/>
    </location>
    <ligand>
        <name>substrate</name>
    </ligand>
</feature>
<evidence type="ECO:0000256" key="2">
    <source>
        <dbReference type="ARBA" id="ARBA00008466"/>
    </source>
</evidence>
<dbReference type="InterPro" id="IPR048283">
    <property type="entry name" value="AdoMetDC-like"/>
</dbReference>
<feature type="modified residue" description="Pyruvic acid (Ser); by autocatalysis" evidence="16">
    <location>
        <position position="72"/>
    </location>
</feature>
<evidence type="ECO:0000256" key="4">
    <source>
        <dbReference type="ARBA" id="ARBA00022793"/>
    </source>
</evidence>
<dbReference type="UniPathway" id="UPA00331">
    <property type="reaction ID" value="UER00451"/>
</dbReference>
<evidence type="ECO:0000256" key="18">
    <source>
        <dbReference type="PIRSR" id="PIRSR001355-5"/>
    </source>
</evidence>
<dbReference type="InterPro" id="IPR001985">
    <property type="entry name" value="S-AdoMet_decarboxylase_euk"/>
</dbReference>
<dbReference type="InterPro" id="IPR016067">
    <property type="entry name" value="S-AdoMet_deCO2ase_core"/>
</dbReference>
<evidence type="ECO:0000256" key="9">
    <source>
        <dbReference type="ARBA" id="ARBA00023239"/>
    </source>
</evidence>
<comment type="pathway">
    <text evidence="1 13">Amine and polyamine biosynthesis; S-adenosylmethioninamine biosynthesis; S-adenosylmethioninamine from S-adenosyl-L-methionine: step 1/1.</text>
</comment>
<dbReference type="EMBL" id="GECZ01014615">
    <property type="protein sequence ID" value="JAS55154.1"/>
    <property type="molecule type" value="Transcribed_RNA"/>
</dbReference>
<dbReference type="PANTHER" id="PTHR11570">
    <property type="entry name" value="S-ADENOSYLMETHIONINE DECARBOXYLASE"/>
    <property type="match status" value="1"/>
</dbReference>
<evidence type="ECO:0000256" key="13">
    <source>
        <dbReference type="PIRNR" id="PIRNR001355"/>
    </source>
</evidence>
<dbReference type="Gene3D" id="3.60.90.10">
    <property type="entry name" value="S-adenosylmethionine decarboxylase"/>
    <property type="match status" value="1"/>
</dbReference>